<feature type="compositionally biased region" description="Polar residues" evidence="1">
    <location>
        <begin position="167"/>
        <end position="178"/>
    </location>
</feature>
<feature type="region of interest" description="Disordered" evidence="1">
    <location>
        <begin position="48"/>
        <end position="76"/>
    </location>
</feature>
<gene>
    <name evidence="2" type="ORF">JZ751_003335</name>
</gene>
<evidence type="ECO:0000256" key="1">
    <source>
        <dbReference type="SAM" id="MobiDB-lite"/>
    </source>
</evidence>
<feature type="compositionally biased region" description="Basic and acidic residues" evidence="1">
    <location>
        <begin position="258"/>
        <end position="267"/>
    </location>
</feature>
<proteinExistence type="predicted"/>
<dbReference type="EMBL" id="JAFBMS010001021">
    <property type="protein sequence ID" value="KAG9329653.1"/>
    <property type="molecule type" value="Genomic_DNA"/>
</dbReference>
<reference evidence="2" key="1">
    <citation type="thesis" date="2021" institute="BYU ScholarsArchive" country="Provo, UT, USA">
        <title>Applications of and Algorithms for Genome Assembly and Genomic Analyses with an Emphasis on Marine Teleosts.</title>
        <authorList>
            <person name="Pickett B.D."/>
        </authorList>
    </citation>
    <scope>NUCLEOTIDE SEQUENCE</scope>
    <source>
        <strain evidence="2">HI-2016</strain>
    </source>
</reference>
<feature type="region of interest" description="Disordered" evidence="1">
    <location>
        <begin position="1"/>
        <end position="21"/>
    </location>
</feature>
<organism evidence="2 3">
    <name type="scientific">Albula glossodonta</name>
    <name type="common">roundjaw bonefish</name>
    <dbReference type="NCBI Taxonomy" id="121402"/>
    <lineage>
        <taxon>Eukaryota</taxon>
        <taxon>Metazoa</taxon>
        <taxon>Chordata</taxon>
        <taxon>Craniata</taxon>
        <taxon>Vertebrata</taxon>
        <taxon>Euteleostomi</taxon>
        <taxon>Actinopterygii</taxon>
        <taxon>Neopterygii</taxon>
        <taxon>Teleostei</taxon>
        <taxon>Albuliformes</taxon>
        <taxon>Albulidae</taxon>
        <taxon>Albula</taxon>
    </lineage>
</organism>
<comment type="caution">
    <text evidence="2">The sequence shown here is derived from an EMBL/GenBank/DDBJ whole genome shotgun (WGS) entry which is preliminary data.</text>
</comment>
<protein>
    <submittedName>
        <fullName evidence="2">Uncharacterized protein</fullName>
    </submittedName>
</protein>
<dbReference type="AlphaFoldDB" id="A0A8T2MPX7"/>
<sequence length="538" mass="59510">MAIKDRGGENSQLKSPGPLAYMMPKHCSPAKERLSEAPYILPLTGQYARKKRAKSPSRNISPVPSHYSEPATLHHHTATISRVPRLPGERDRHLEDEDETLSLRSVPSVRRTLSLAPRVKRSRVFPNRSTSNIKLPPVTVEHNHLRGNLVVRGSNCLRFSTLPPVNQSRTFLTQSQDRPPSRGGQRPDTEGICTPQRSDMGTAADKISLQKMDYYNEEQGSKEEAESKNLIPGLHPAPRIAFHSPVVQNVFSITPDDGQQRRLDRARKPQPFRSLPSTIHRGGTSDRRTGAVDGHLLQPISEKHYPLCLVDLKNECKHNCTGGAAQGRDDLVTIELEITITQPQGYPRSHSPTQMLKSALRGPIHQRAYSQKLKQQPTEGVGCSKSKVALPREASHNGRCAQASAPQSHDKGRQEVLGCLWEEICLPHCPNNGLLQPLSRLPCYLHQQLFHSHMLCKTEIDVDIPDRGLIHSCPVTELDNLLLVPSPPSHLTPCSTLPERTVELYGSQGGALPKITMTCPTPSPKPPTIAVSTDPLSM</sequence>
<name>A0A8T2MPX7_9TELE</name>
<keyword evidence="3" id="KW-1185">Reference proteome</keyword>
<dbReference type="Proteomes" id="UP000824540">
    <property type="component" value="Unassembled WGS sequence"/>
</dbReference>
<feature type="region of interest" description="Disordered" evidence="1">
    <location>
        <begin position="257"/>
        <end position="289"/>
    </location>
</feature>
<evidence type="ECO:0000313" key="2">
    <source>
        <dbReference type="EMBL" id="KAG9329653.1"/>
    </source>
</evidence>
<feature type="region of interest" description="Disordered" evidence="1">
    <location>
        <begin position="167"/>
        <end position="202"/>
    </location>
</feature>
<accession>A0A8T2MPX7</accession>
<evidence type="ECO:0000313" key="3">
    <source>
        <dbReference type="Proteomes" id="UP000824540"/>
    </source>
</evidence>
<dbReference type="OrthoDB" id="9936533at2759"/>